<accession>A0AAW0SD26</accession>
<sequence length="81" mass="9244">MWINSHIEQVANRMYQKTVYGMAARLPFSYTGAVVLGSHLFHYHDAMHDRNLTPLVRTATTTTTTTSTAKQMQTQKKDKIT</sequence>
<dbReference type="AlphaFoldDB" id="A0AAW0SD26"/>
<protein>
    <submittedName>
        <fullName evidence="2">Uncharacterized protein</fullName>
    </submittedName>
</protein>
<evidence type="ECO:0000313" key="3">
    <source>
        <dbReference type="Proteomes" id="UP001487740"/>
    </source>
</evidence>
<feature type="region of interest" description="Disordered" evidence="1">
    <location>
        <begin position="61"/>
        <end position="81"/>
    </location>
</feature>
<reference evidence="2 3" key="1">
    <citation type="submission" date="2023-03" db="EMBL/GenBank/DDBJ databases">
        <title>High-quality genome of Scylla paramamosain provides insights in environmental adaptation.</title>
        <authorList>
            <person name="Zhang L."/>
        </authorList>
    </citation>
    <scope>NUCLEOTIDE SEQUENCE [LARGE SCALE GENOMIC DNA]</scope>
    <source>
        <strain evidence="2">LZ_2023a</strain>
        <tissue evidence="2">Muscle</tissue>
    </source>
</reference>
<evidence type="ECO:0000256" key="1">
    <source>
        <dbReference type="SAM" id="MobiDB-lite"/>
    </source>
</evidence>
<name>A0AAW0SD26_SCYPA</name>
<feature type="compositionally biased region" description="Low complexity" evidence="1">
    <location>
        <begin position="61"/>
        <end position="74"/>
    </location>
</feature>
<dbReference type="Proteomes" id="UP001487740">
    <property type="component" value="Unassembled WGS sequence"/>
</dbReference>
<evidence type="ECO:0000313" key="2">
    <source>
        <dbReference type="EMBL" id="KAK8373023.1"/>
    </source>
</evidence>
<gene>
    <name evidence="2" type="ORF">O3P69_012509</name>
</gene>
<proteinExistence type="predicted"/>
<comment type="caution">
    <text evidence="2">The sequence shown here is derived from an EMBL/GenBank/DDBJ whole genome shotgun (WGS) entry which is preliminary data.</text>
</comment>
<keyword evidence="3" id="KW-1185">Reference proteome</keyword>
<dbReference type="EMBL" id="JARAKH010001412">
    <property type="protein sequence ID" value="KAK8373023.1"/>
    <property type="molecule type" value="Genomic_DNA"/>
</dbReference>
<organism evidence="2 3">
    <name type="scientific">Scylla paramamosain</name>
    <name type="common">Mud crab</name>
    <dbReference type="NCBI Taxonomy" id="85552"/>
    <lineage>
        <taxon>Eukaryota</taxon>
        <taxon>Metazoa</taxon>
        <taxon>Ecdysozoa</taxon>
        <taxon>Arthropoda</taxon>
        <taxon>Crustacea</taxon>
        <taxon>Multicrustacea</taxon>
        <taxon>Malacostraca</taxon>
        <taxon>Eumalacostraca</taxon>
        <taxon>Eucarida</taxon>
        <taxon>Decapoda</taxon>
        <taxon>Pleocyemata</taxon>
        <taxon>Brachyura</taxon>
        <taxon>Eubrachyura</taxon>
        <taxon>Portunoidea</taxon>
        <taxon>Portunidae</taxon>
        <taxon>Portuninae</taxon>
        <taxon>Scylla</taxon>
    </lineage>
</organism>